<sequence length="186" mass="21962">MKVVVNYPLVDEILEQYRDVIKCDYFGYRNHITRMLNFCHYLLPDITDEESMKIQVAAVFHDIALWTHDRVDYLVPSYQDCHQWLENQGLSEWKEEIQIIIDMHHLISEYSGPYAKLAEAFRKADLVDFSLGVFRMGISRSFIKDVKSVIPNAGFHKALMKFTFIQLGRNPHNPFPMMRVKNIYKT</sequence>
<dbReference type="OrthoDB" id="459260at2"/>
<dbReference type="RefSeq" id="WP_089348081.1">
    <property type="nucleotide sequence ID" value="NZ_BJUM01000020.1"/>
</dbReference>
<dbReference type="AlphaFoldDB" id="A0A510XWT5"/>
<keyword evidence="2" id="KW-1185">Reference proteome</keyword>
<gene>
    <name evidence="1" type="ORF">PES01_23030</name>
</gene>
<reference evidence="1 2" key="1">
    <citation type="submission" date="2019-07" db="EMBL/GenBank/DDBJ databases">
        <title>Whole genome shotgun sequence of Pseudoalteromonas espejiana NBRC 102222.</title>
        <authorList>
            <person name="Hosoyama A."/>
            <person name="Uohara A."/>
            <person name="Ohji S."/>
            <person name="Ichikawa N."/>
        </authorList>
    </citation>
    <scope>NUCLEOTIDE SEQUENCE [LARGE SCALE GENOMIC DNA]</scope>
    <source>
        <strain evidence="1 2">NBRC 102222</strain>
    </source>
</reference>
<evidence type="ECO:0008006" key="3">
    <source>
        <dbReference type="Google" id="ProtNLM"/>
    </source>
</evidence>
<evidence type="ECO:0000313" key="2">
    <source>
        <dbReference type="Proteomes" id="UP000321419"/>
    </source>
</evidence>
<dbReference type="Proteomes" id="UP000321419">
    <property type="component" value="Unassembled WGS sequence"/>
</dbReference>
<proteinExistence type="predicted"/>
<protein>
    <recommendedName>
        <fullName evidence="3">HD domain-containing protein</fullName>
    </recommendedName>
</protein>
<comment type="caution">
    <text evidence="1">The sequence shown here is derived from an EMBL/GenBank/DDBJ whole genome shotgun (WGS) entry which is preliminary data.</text>
</comment>
<dbReference type="Gene3D" id="1.10.3210.10">
    <property type="entry name" value="Hypothetical protein af1432"/>
    <property type="match status" value="1"/>
</dbReference>
<accession>A0A510XWT5</accession>
<evidence type="ECO:0000313" key="1">
    <source>
        <dbReference type="EMBL" id="GEK55458.1"/>
    </source>
</evidence>
<name>A0A510XWT5_9GAMM</name>
<organism evidence="1 2">
    <name type="scientific">Pseudoalteromonas espejiana</name>
    <dbReference type="NCBI Taxonomy" id="28107"/>
    <lineage>
        <taxon>Bacteria</taxon>
        <taxon>Pseudomonadati</taxon>
        <taxon>Pseudomonadota</taxon>
        <taxon>Gammaproteobacteria</taxon>
        <taxon>Alteromonadales</taxon>
        <taxon>Pseudoalteromonadaceae</taxon>
        <taxon>Pseudoalteromonas</taxon>
    </lineage>
</organism>
<dbReference type="SUPFAM" id="SSF109604">
    <property type="entry name" value="HD-domain/PDEase-like"/>
    <property type="match status" value="1"/>
</dbReference>
<dbReference type="EMBL" id="BJUM01000020">
    <property type="protein sequence ID" value="GEK55458.1"/>
    <property type="molecule type" value="Genomic_DNA"/>
</dbReference>